<proteinExistence type="predicted"/>
<protein>
    <submittedName>
        <fullName evidence="1">Uncharacterized protein</fullName>
    </submittedName>
</protein>
<sequence>MPYTLVSAATLGFDLVRLSGGPDVAAVLLAGLGAGPEHLQGWAAQHPVATGTASQRTRWAERSTRIRELATAGVPGLRSLDAPPQDRTAALVALLEQGTIGDAAALERVLRDDVLGAGSTSAVAVGPDVRDLAAEVLSDAAIAAWGGPAVPEEDRRAARRAVDHVRPVPLPDLGPSAEALHAALDRVAGFDELARGRWRVAVDEVREGRRDWAAAMHGAAWAAHVSGRTRALAAAQLMAVRAFRESGFTAGDGARGLWNAVAGCVQAVAMNDLLDGASLDQLLLPWLLAEGDHPTGVHRVPG</sequence>
<dbReference type="STRING" id="1052260.SAMN05660199_00772"/>
<evidence type="ECO:0000313" key="2">
    <source>
        <dbReference type="Proteomes" id="UP000199088"/>
    </source>
</evidence>
<dbReference type="EMBL" id="FNIR01000002">
    <property type="protein sequence ID" value="SDN82707.1"/>
    <property type="molecule type" value="Genomic_DNA"/>
</dbReference>
<evidence type="ECO:0000313" key="1">
    <source>
        <dbReference type="EMBL" id="SDN82707.1"/>
    </source>
</evidence>
<gene>
    <name evidence="1" type="ORF">SAMN05660199_00772</name>
</gene>
<dbReference type="RefSeq" id="WP_207500244.1">
    <property type="nucleotide sequence ID" value="NZ_FNIR01000002.1"/>
</dbReference>
<keyword evidence="2" id="KW-1185">Reference proteome</keyword>
<dbReference type="AlphaFoldDB" id="A0A1H0EJP1"/>
<name>A0A1H0EJP1_9ACTN</name>
<reference evidence="2" key="1">
    <citation type="submission" date="2016-10" db="EMBL/GenBank/DDBJ databases">
        <authorList>
            <person name="Varghese N."/>
            <person name="Submissions S."/>
        </authorList>
    </citation>
    <scope>NUCLEOTIDE SEQUENCE [LARGE SCALE GENOMIC DNA]</scope>
    <source>
        <strain evidence="2">DSM 45843</strain>
    </source>
</reference>
<accession>A0A1H0EJP1</accession>
<organism evidence="1 2">
    <name type="scientific">Klenkia soli</name>
    <dbReference type="NCBI Taxonomy" id="1052260"/>
    <lineage>
        <taxon>Bacteria</taxon>
        <taxon>Bacillati</taxon>
        <taxon>Actinomycetota</taxon>
        <taxon>Actinomycetes</taxon>
        <taxon>Geodermatophilales</taxon>
        <taxon>Geodermatophilaceae</taxon>
        <taxon>Klenkia</taxon>
    </lineage>
</organism>
<dbReference type="Proteomes" id="UP000199088">
    <property type="component" value="Unassembled WGS sequence"/>
</dbReference>